<dbReference type="PANTHER" id="PTHR48411">
    <property type="entry name" value="OS01G0948300 PROTEIN"/>
    <property type="match status" value="1"/>
</dbReference>
<dbReference type="Pfam" id="PF13716">
    <property type="entry name" value="CRAL_TRIO_2"/>
    <property type="match status" value="1"/>
</dbReference>
<dbReference type="OrthoDB" id="365077at2759"/>
<dbReference type="Proteomes" id="UP000694853">
    <property type="component" value="Unplaced"/>
</dbReference>
<dbReference type="KEGG" id="aprc:113868824"/>
<dbReference type="GeneID" id="113868824"/>
<name>A0A8B8LY72_ABRPR</name>
<gene>
    <name evidence="3" type="primary">LOC113868824</name>
</gene>
<dbReference type="AlphaFoldDB" id="A0A8B8LY72"/>
<organism evidence="2 3">
    <name type="scientific">Abrus precatorius</name>
    <name type="common">Indian licorice</name>
    <name type="synonym">Glycine abrus</name>
    <dbReference type="NCBI Taxonomy" id="3816"/>
    <lineage>
        <taxon>Eukaryota</taxon>
        <taxon>Viridiplantae</taxon>
        <taxon>Streptophyta</taxon>
        <taxon>Embryophyta</taxon>
        <taxon>Tracheophyta</taxon>
        <taxon>Spermatophyta</taxon>
        <taxon>Magnoliopsida</taxon>
        <taxon>eudicotyledons</taxon>
        <taxon>Gunneridae</taxon>
        <taxon>Pentapetalae</taxon>
        <taxon>rosids</taxon>
        <taxon>fabids</taxon>
        <taxon>Fabales</taxon>
        <taxon>Fabaceae</taxon>
        <taxon>Papilionoideae</taxon>
        <taxon>50 kb inversion clade</taxon>
        <taxon>NPAAA clade</taxon>
        <taxon>indigoferoid/millettioid clade</taxon>
        <taxon>Abreae</taxon>
        <taxon>Abrus</taxon>
    </lineage>
</organism>
<dbReference type="InterPro" id="IPR036865">
    <property type="entry name" value="CRAL-TRIO_dom_sf"/>
</dbReference>
<evidence type="ECO:0000259" key="1">
    <source>
        <dbReference type="SMART" id="SM00516"/>
    </source>
</evidence>
<proteinExistence type="predicted"/>
<feature type="domain" description="CRAL-TRIO" evidence="1">
    <location>
        <begin position="13"/>
        <end position="164"/>
    </location>
</feature>
<dbReference type="SUPFAM" id="SSF52087">
    <property type="entry name" value="CRAL/TRIO domain"/>
    <property type="match status" value="1"/>
</dbReference>
<dbReference type="RefSeq" id="XP_027360548.1">
    <property type="nucleotide sequence ID" value="XM_027504747.1"/>
</dbReference>
<dbReference type="InterPro" id="IPR001251">
    <property type="entry name" value="CRAL-TRIO_dom"/>
</dbReference>
<reference evidence="2" key="1">
    <citation type="journal article" date="2019" name="Toxins">
        <title>Detection of Abrin-Like and Prepropulchellin-Like Toxin Genes and Transcripts Using Whole Genome Sequencing and Full-Length Transcript Sequencing of Abrus precatorius.</title>
        <authorList>
            <person name="Hovde B.T."/>
            <person name="Daligault H.E."/>
            <person name="Hanschen E.R."/>
            <person name="Kunde Y.A."/>
            <person name="Johnson M.B."/>
            <person name="Starkenburg S.R."/>
            <person name="Johnson S.L."/>
        </authorList>
    </citation>
    <scope>NUCLEOTIDE SEQUENCE [LARGE SCALE GENOMIC DNA]</scope>
</reference>
<keyword evidence="2" id="KW-1185">Reference proteome</keyword>
<protein>
    <submittedName>
        <fullName evidence="3">Ganglioside-induced differentiation-associated protein 2</fullName>
    </submittedName>
</protein>
<dbReference type="Gene3D" id="3.40.525.10">
    <property type="entry name" value="CRAL-TRIO lipid binding domain"/>
    <property type="match status" value="1"/>
</dbReference>
<evidence type="ECO:0000313" key="3">
    <source>
        <dbReference type="RefSeq" id="XP_027360548.1"/>
    </source>
</evidence>
<sequence length="203" mass="23630">MSSAISEVEQEELLEKLEVFKFKGRDKHGRKILRIIGKFFPSRFVTVEVLKKYLEERVFPKLGKRKFAVLYVHTGVQRSENFPGISSLRSIYDAIPANVKENLEAVYFIHPGLQSRLFLATFGRFLFNAGLYGKLRYVSRVDYLWENVRRNEVEIPEFVFDHDEDLEYRPMMDYGLESDHARVYGGAPALDSPVTTYSMRCIS</sequence>
<evidence type="ECO:0000313" key="2">
    <source>
        <dbReference type="Proteomes" id="UP000694853"/>
    </source>
</evidence>
<reference evidence="3" key="2">
    <citation type="submission" date="2025-08" db="UniProtKB">
        <authorList>
            <consortium name="RefSeq"/>
        </authorList>
    </citation>
    <scope>IDENTIFICATION</scope>
    <source>
        <tissue evidence="3">Young leaves</tissue>
    </source>
</reference>
<dbReference type="PANTHER" id="PTHR48411:SF1">
    <property type="entry name" value="OS01G0948300 PROTEIN"/>
    <property type="match status" value="1"/>
</dbReference>
<dbReference type="SMART" id="SM00516">
    <property type="entry name" value="SEC14"/>
    <property type="match status" value="1"/>
</dbReference>
<accession>A0A8B8LY72</accession>